<feature type="signal peptide" evidence="1">
    <location>
        <begin position="1"/>
        <end position="20"/>
    </location>
</feature>
<name>A0AAW1HSS4_POPJA</name>
<evidence type="ECO:0000313" key="2">
    <source>
        <dbReference type="EMBL" id="KAK9679538.1"/>
    </source>
</evidence>
<evidence type="ECO:0000313" key="3">
    <source>
        <dbReference type="Proteomes" id="UP001458880"/>
    </source>
</evidence>
<keyword evidence="3" id="KW-1185">Reference proteome</keyword>
<accession>A0AAW1HSS4</accession>
<dbReference type="AlphaFoldDB" id="A0AAW1HSS4"/>
<evidence type="ECO:0000256" key="1">
    <source>
        <dbReference type="SAM" id="SignalP"/>
    </source>
</evidence>
<gene>
    <name evidence="2" type="ORF">QE152_g39955</name>
</gene>
<comment type="caution">
    <text evidence="2">The sequence shown here is derived from an EMBL/GenBank/DDBJ whole genome shotgun (WGS) entry which is preliminary data.</text>
</comment>
<feature type="chain" id="PRO_5043900985" evidence="1">
    <location>
        <begin position="21"/>
        <end position="73"/>
    </location>
</feature>
<sequence length="73" mass="8387">MQRMWRFSIPFFLLVTTIFAAPVNQLKDQGSLSCILNDSSEKSANIRCHIPFTRNDKLTSDLYLLALLLKANR</sequence>
<organism evidence="2 3">
    <name type="scientific">Popillia japonica</name>
    <name type="common">Japanese beetle</name>
    <dbReference type="NCBI Taxonomy" id="7064"/>
    <lineage>
        <taxon>Eukaryota</taxon>
        <taxon>Metazoa</taxon>
        <taxon>Ecdysozoa</taxon>
        <taxon>Arthropoda</taxon>
        <taxon>Hexapoda</taxon>
        <taxon>Insecta</taxon>
        <taxon>Pterygota</taxon>
        <taxon>Neoptera</taxon>
        <taxon>Endopterygota</taxon>
        <taxon>Coleoptera</taxon>
        <taxon>Polyphaga</taxon>
        <taxon>Scarabaeiformia</taxon>
        <taxon>Scarabaeidae</taxon>
        <taxon>Rutelinae</taxon>
        <taxon>Popillia</taxon>
    </lineage>
</organism>
<dbReference type="Proteomes" id="UP001458880">
    <property type="component" value="Unassembled WGS sequence"/>
</dbReference>
<dbReference type="EMBL" id="JASPKY010001014">
    <property type="protein sequence ID" value="KAK9679538.1"/>
    <property type="molecule type" value="Genomic_DNA"/>
</dbReference>
<proteinExistence type="predicted"/>
<reference evidence="2 3" key="1">
    <citation type="journal article" date="2024" name="BMC Genomics">
        <title>De novo assembly and annotation of Popillia japonica's genome with initial clues to its potential as an invasive pest.</title>
        <authorList>
            <person name="Cucini C."/>
            <person name="Boschi S."/>
            <person name="Funari R."/>
            <person name="Cardaioli E."/>
            <person name="Iannotti N."/>
            <person name="Marturano G."/>
            <person name="Paoli F."/>
            <person name="Bruttini M."/>
            <person name="Carapelli A."/>
            <person name="Frati F."/>
            <person name="Nardi F."/>
        </authorList>
    </citation>
    <scope>NUCLEOTIDE SEQUENCE [LARGE SCALE GENOMIC DNA]</scope>
    <source>
        <strain evidence="2">DMR45628</strain>
    </source>
</reference>
<keyword evidence="1" id="KW-0732">Signal</keyword>
<protein>
    <submittedName>
        <fullName evidence="2">Uncharacterized protein</fullName>
    </submittedName>
</protein>